<dbReference type="CDD" id="cd01990">
    <property type="entry name" value="LarE-like"/>
    <property type="match status" value="1"/>
</dbReference>
<dbReference type="EMBL" id="BSDD01000001">
    <property type="protein sequence ID" value="GLH68989.1"/>
    <property type="molecule type" value="Genomic_DNA"/>
</dbReference>
<sequence length="273" mass="28982">MDAAALETRLLDVLRTRLDGRPAYVCFSAGIDSTVVLAACLRLGAPTTALLAVGPALASDERAEAHALAGLLGADLRELEAGESDRPGYRANAGDRCYHCKSALYDTAEAFASAAADGLLLNGTQIEDLGDIRPGLKAAAEHGVFQPLVAAGFGKEAVRTLARHWGLPNADKAASPCLASRFPVGVEVTPERLAQVEQVEAFLRSRGLWPARARWHESIVRIELDPDLARLALAEPLRSDLERACWRAGFRFPALDLGGIQSGSLAKALEVAP</sequence>
<dbReference type="InterPro" id="IPR014729">
    <property type="entry name" value="Rossmann-like_a/b/a_fold"/>
</dbReference>
<gene>
    <name evidence="1" type="ORF">GETHPA_05220</name>
</gene>
<dbReference type="RefSeq" id="WP_285722698.1">
    <property type="nucleotide sequence ID" value="NZ_BSDD01000001.1"/>
</dbReference>
<protein>
    <submittedName>
        <fullName evidence="1">ATP-utilizing protein</fullName>
    </submittedName>
</protein>
<organism evidence="1 2">
    <name type="scientific">Geothrix rubra</name>
    <dbReference type="NCBI Taxonomy" id="2927977"/>
    <lineage>
        <taxon>Bacteria</taxon>
        <taxon>Pseudomonadati</taxon>
        <taxon>Acidobacteriota</taxon>
        <taxon>Holophagae</taxon>
        <taxon>Holophagales</taxon>
        <taxon>Holophagaceae</taxon>
        <taxon>Geothrix</taxon>
    </lineage>
</organism>
<dbReference type="PIRSF" id="PIRSF006661">
    <property type="entry name" value="PP-lp_UCP006661"/>
    <property type="match status" value="1"/>
</dbReference>
<evidence type="ECO:0000313" key="1">
    <source>
        <dbReference type="EMBL" id="GLH68989.1"/>
    </source>
</evidence>
<dbReference type="PANTHER" id="PTHR43169">
    <property type="entry name" value="EXSB FAMILY PROTEIN"/>
    <property type="match status" value="1"/>
</dbReference>
<evidence type="ECO:0000313" key="2">
    <source>
        <dbReference type="Proteomes" id="UP001165089"/>
    </source>
</evidence>
<dbReference type="InterPro" id="IPR005232">
    <property type="entry name" value="LarE"/>
</dbReference>
<comment type="caution">
    <text evidence="1">The sequence shown here is derived from an EMBL/GenBank/DDBJ whole genome shotgun (WGS) entry which is preliminary data.</text>
</comment>
<keyword evidence="2" id="KW-1185">Reference proteome</keyword>
<name>A0ABQ5Q3A0_9BACT</name>
<dbReference type="InterPro" id="IPR052188">
    <property type="entry name" value="Ni-pincer_cofactor_biosynth"/>
</dbReference>
<dbReference type="SUPFAM" id="SSF52402">
    <property type="entry name" value="Adenine nucleotide alpha hydrolases-like"/>
    <property type="match status" value="1"/>
</dbReference>
<dbReference type="Proteomes" id="UP001165089">
    <property type="component" value="Unassembled WGS sequence"/>
</dbReference>
<proteinExistence type="predicted"/>
<dbReference type="PANTHER" id="PTHR43169:SF2">
    <property type="entry name" value="NAD_GMP SYNTHASE DOMAIN-CONTAINING PROTEIN"/>
    <property type="match status" value="1"/>
</dbReference>
<dbReference type="Gene3D" id="3.40.50.620">
    <property type="entry name" value="HUPs"/>
    <property type="match status" value="1"/>
</dbReference>
<accession>A0ABQ5Q3A0</accession>
<reference evidence="1 2" key="1">
    <citation type="journal article" date="2023" name="Antonie Van Leeuwenhoek">
        <title>Mesoterricola silvestris gen. nov., sp. nov., Mesoterricola sediminis sp. nov., Geothrix oryzae sp. nov., Geothrix edaphica sp. nov., Geothrix rubra sp. nov., and Geothrix limicola sp. nov., six novel members of Acidobacteriota isolated from soils.</title>
        <authorList>
            <person name="Itoh H."/>
            <person name="Sugisawa Y."/>
            <person name="Mise K."/>
            <person name="Xu Z."/>
            <person name="Kuniyasu M."/>
            <person name="Ushijima N."/>
            <person name="Kawano K."/>
            <person name="Kobayashi E."/>
            <person name="Shiratori Y."/>
            <person name="Masuda Y."/>
            <person name="Senoo K."/>
        </authorList>
    </citation>
    <scope>NUCLEOTIDE SEQUENCE [LARGE SCALE GENOMIC DNA]</scope>
    <source>
        <strain evidence="1 2">Red803</strain>
    </source>
</reference>